<proteinExistence type="predicted"/>
<keyword evidence="3 6" id="KW-0812">Transmembrane</keyword>
<organism evidence="7">
    <name type="scientific">Candidatus Enterococcus clewellii</name>
    <dbReference type="NCBI Taxonomy" id="1834193"/>
    <lineage>
        <taxon>Bacteria</taxon>
        <taxon>Bacillati</taxon>
        <taxon>Bacillota</taxon>
        <taxon>Bacilli</taxon>
        <taxon>Lactobacillales</taxon>
        <taxon>Enterococcaceae</taxon>
        <taxon>Enterococcus</taxon>
    </lineage>
</organism>
<accession>A0A242K427</accession>
<protein>
    <recommendedName>
        <fullName evidence="8">Amino acid or sugar ABC transporter permease</fullName>
    </recommendedName>
</protein>
<dbReference type="AlphaFoldDB" id="A0A242K427"/>
<evidence type="ECO:0000256" key="3">
    <source>
        <dbReference type="ARBA" id="ARBA00022692"/>
    </source>
</evidence>
<evidence type="ECO:0000256" key="2">
    <source>
        <dbReference type="ARBA" id="ARBA00022475"/>
    </source>
</evidence>
<sequence>MLIPRRALYINLIGKKLIFLIDILLSSTSQGLLWSLLAIGVFLTYRILDIADLTTEGSFPLGGAVAAVILVKEPETWPSFLQPILTSHPLVLPVLALIIAFIAGALAGLVSGILHTKLKIPALLAGIITMTGLYSINSRIMGAPNISLLGAETIFSQAQKLGVDKVTSVILVGLVVVMLVIGLLTLFFKTEIGLATRATGDNIDMSQANGINTDRMKMIGYMLSNGCIALSGALLIQNNNFADLNSGIGTIVIGLASIIIAEVLLRNRPLFSRMLTIVVGAILYRFILALVLEFNVDPTDLKLFSALILVLCLSSPLIQKKLKLPKKGGAR</sequence>
<feature type="transmembrane region" description="Helical" evidence="6">
    <location>
        <begin position="277"/>
        <end position="295"/>
    </location>
</feature>
<evidence type="ECO:0000256" key="4">
    <source>
        <dbReference type="ARBA" id="ARBA00022989"/>
    </source>
</evidence>
<gene>
    <name evidence="7" type="ORF">A5888_002392</name>
</gene>
<feature type="transmembrane region" description="Helical" evidence="6">
    <location>
        <begin position="248"/>
        <end position="265"/>
    </location>
</feature>
<dbReference type="InterPro" id="IPR001851">
    <property type="entry name" value="ABC_transp_permease"/>
</dbReference>
<reference evidence="7" key="1">
    <citation type="submission" date="2017-05" db="EMBL/GenBank/DDBJ databases">
        <title>The Genome Sequence of Enterococcus sp. 9E7_DIV0242.</title>
        <authorList>
            <consortium name="The Broad Institute Genomics Platform"/>
            <consortium name="The Broad Institute Genomic Center for Infectious Diseases"/>
            <person name="Earl A."/>
            <person name="Manson A."/>
            <person name="Schwartman J."/>
            <person name="Gilmore M."/>
            <person name="Abouelleil A."/>
            <person name="Cao P."/>
            <person name="Chapman S."/>
            <person name="Cusick C."/>
            <person name="Shea T."/>
            <person name="Young S."/>
            <person name="Neafsey D."/>
            <person name="Nusbaum C."/>
            <person name="Birren B."/>
        </authorList>
    </citation>
    <scope>NUCLEOTIDE SEQUENCE [LARGE SCALE GENOMIC DNA]</scope>
    <source>
        <strain evidence="7">9E7_DIV0242</strain>
    </source>
</reference>
<evidence type="ECO:0000256" key="6">
    <source>
        <dbReference type="SAM" id="Phobius"/>
    </source>
</evidence>
<keyword evidence="5 6" id="KW-0472">Membrane</keyword>
<dbReference type="Pfam" id="PF02653">
    <property type="entry name" value="BPD_transp_2"/>
    <property type="match status" value="1"/>
</dbReference>
<feature type="transmembrane region" description="Helical" evidence="6">
    <location>
        <begin position="169"/>
        <end position="188"/>
    </location>
</feature>
<evidence type="ECO:0000256" key="5">
    <source>
        <dbReference type="ARBA" id="ARBA00023136"/>
    </source>
</evidence>
<dbReference type="PANTHER" id="PTHR32196">
    <property type="entry name" value="ABC TRANSPORTER PERMEASE PROTEIN YPHD-RELATED-RELATED"/>
    <property type="match status" value="1"/>
</dbReference>
<feature type="transmembrane region" description="Helical" evidence="6">
    <location>
        <begin position="122"/>
        <end position="140"/>
    </location>
</feature>
<dbReference type="CDD" id="cd06574">
    <property type="entry name" value="TM_PBP1_branched-chain-AA_like"/>
    <property type="match status" value="1"/>
</dbReference>
<dbReference type="PANTHER" id="PTHR32196:SF69">
    <property type="entry name" value="BRANCHED-CHAIN AMINO ACID TRANSPORT SYSTEM, PERMEASE PROTEIN"/>
    <property type="match status" value="1"/>
</dbReference>
<comment type="subcellular location">
    <subcellularLocation>
        <location evidence="1">Cell membrane</location>
        <topology evidence="1">Multi-pass membrane protein</topology>
    </subcellularLocation>
</comment>
<dbReference type="EMBL" id="NGMM01000004">
    <property type="protein sequence ID" value="OTP14291.1"/>
    <property type="molecule type" value="Genomic_DNA"/>
</dbReference>
<keyword evidence="4 6" id="KW-1133">Transmembrane helix</keyword>
<dbReference type="GO" id="GO:0005886">
    <property type="term" value="C:plasma membrane"/>
    <property type="evidence" value="ECO:0007669"/>
    <property type="project" value="UniProtKB-SubCell"/>
</dbReference>
<evidence type="ECO:0000256" key="1">
    <source>
        <dbReference type="ARBA" id="ARBA00004651"/>
    </source>
</evidence>
<feature type="transmembrane region" description="Helical" evidence="6">
    <location>
        <begin position="91"/>
        <end position="110"/>
    </location>
</feature>
<keyword evidence="2" id="KW-1003">Cell membrane</keyword>
<evidence type="ECO:0008006" key="8">
    <source>
        <dbReference type="Google" id="ProtNLM"/>
    </source>
</evidence>
<dbReference type="OrthoDB" id="9778389at2"/>
<name>A0A242K427_9ENTE</name>
<feature type="transmembrane region" description="Helical" evidence="6">
    <location>
        <begin position="218"/>
        <end position="236"/>
    </location>
</feature>
<evidence type="ECO:0000313" key="7">
    <source>
        <dbReference type="EMBL" id="OTP14291.1"/>
    </source>
</evidence>
<dbReference type="GO" id="GO:0022857">
    <property type="term" value="F:transmembrane transporter activity"/>
    <property type="evidence" value="ECO:0007669"/>
    <property type="project" value="InterPro"/>
</dbReference>
<comment type="caution">
    <text evidence="7">The sequence shown here is derived from an EMBL/GenBank/DDBJ whole genome shotgun (WGS) entry which is preliminary data.</text>
</comment>